<dbReference type="InterPro" id="IPR003653">
    <property type="entry name" value="Peptidase_C48_C"/>
</dbReference>
<dbReference type="Gene3D" id="3.40.395.10">
    <property type="entry name" value="Adenoviral Proteinase, Chain A"/>
    <property type="match status" value="1"/>
</dbReference>
<dbReference type="GO" id="GO:0000338">
    <property type="term" value="P:protein deneddylation"/>
    <property type="evidence" value="ECO:0007669"/>
    <property type="project" value="TreeGrafter"/>
</dbReference>
<proteinExistence type="inferred from homology"/>
<organism evidence="6">
    <name type="scientific">Homalodisca liturata</name>
    <dbReference type="NCBI Taxonomy" id="320908"/>
    <lineage>
        <taxon>Eukaryota</taxon>
        <taxon>Metazoa</taxon>
        <taxon>Ecdysozoa</taxon>
        <taxon>Arthropoda</taxon>
        <taxon>Hexapoda</taxon>
        <taxon>Insecta</taxon>
        <taxon>Pterygota</taxon>
        <taxon>Neoptera</taxon>
        <taxon>Paraneoptera</taxon>
        <taxon>Hemiptera</taxon>
        <taxon>Auchenorrhyncha</taxon>
        <taxon>Membracoidea</taxon>
        <taxon>Cicadellidae</taxon>
        <taxon>Cicadellinae</taxon>
        <taxon>Proconiini</taxon>
        <taxon>Homalodisca</taxon>
    </lineage>
</organism>
<evidence type="ECO:0000256" key="2">
    <source>
        <dbReference type="ARBA" id="ARBA00022670"/>
    </source>
</evidence>
<dbReference type="PROSITE" id="PS50600">
    <property type="entry name" value="ULP_PROTEASE"/>
    <property type="match status" value="1"/>
</dbReference>
<dbReference type="PANTHER" id="PTHR46468">
    <property type="entry name" value="SENTRIN-SPECIFIC PROTEASE 8"/>
    <property type="match status" value="1"/>
</dbReference>
<dbReference type="GO" id="GO:0006508">
    <property type="term" value="P:proteolysis"/>
    <property type="evidence" value="ECO:0007669"/>
    <property type="project" value="UniProtKB-KW"/>
</dbReference>
<dbReference type="SUPFAM" id="SSF54001">
    <property type="entry name" value="Cysteine proteinases"/>
    <property type="match status" value="1"/>
</dbReference>
<gene>
    <name evidence="6" type="ORF">g.857</name>
</gene>
<dbReference type="GO" id="GO:0019784">
    <property type="term" value="F:deNEDDylase activity"/>
    <property type="evidence" value="ECO:0007669"/>
    <property type="project" value="InterPro"/>
</dbReference>
<sequence length="175" mass="20352">FSLELLGNEWLKDDIIKRYLDIVNYSVKELDISTICINPVISHAIRCFPDMEFTISSLNLQEVNYVFIPVNDAAPSNTVAGSHWSLLFYQRSVNTFYHFDSMGQYNIKAAKEIISKFTTLKIFENAKFENIQCPQQHNTFDCGIYLCLFVDWLFRGIIANKVSYFIANCSRFMRI</sequence>
<evidence type="ECO:0000256" key="1">
    <source>
        <dbReference type="ARBA" id="ARBA00005234"/>
    </source>
</evidence>
<name>A0A1B6K7X7_9HEMI</name>
<comment type="similarity">
    <text evidence="1">Belongs to the peptidase C48 family.</text>
</comment>
<dbReference type="InterPro" id="IPR044613">
    <property type="entry name" value="Nep1/2-like"/>
</dbReference>
<feature type="non-terminal residue" evidence="6">
    <location>
        <position position="1"/>
    </location>
</feature>
<keyword evidence="2" id="KW-0645">Protease</keyword>
<dbReference type="GO" id="GO:0008234">
    <property type="term" value="F:cysteine-type peptidase activity"/>
    <property type="evidence" value="ECO:0007669"/>
    <property type="project" value="UniProtKB-KW"/>
</dbReference>
<dbReference type="Pfam" id="PF02902">
    <property type="entry name" value="Peptidase_C48"/>
    <property type="match status" value="1"/>
</dbReference>
<keyword evidence="3" id="KW-0378">Hydrolase</keyword>
<evidence type="ECO:0000256" key="4">
    <source>
        <dbReference type="ARBA" id="ARBA00022807"/>
    </source>
</evidence>
<evidence type="ECO:0000259" key="5">
    <source>
        <dbReference type="PROSITE" id="PS50600"/>
    </source>
</evidence>
<reference evidence="6" key="1">
    <citation type="submission" date="2015-11" db="EMBL/GenBank/DDBJ databases">
        <title>De novo transcriptome assembly of four potential Pierce s Disease insect vectors from Arizona vineyards.</title>
        <authorList>
            <person name="Tassone E.E."/>
        </authorList>
    </citation>
    <scope>NUCLEOTIDE SEQUENCE</scope>
</reference>
<evidence type="ECO:0000313" key="6">
    <source>
        <dbReference type="EMBL" id="JAT07550.1"/>
    </source>
</evidence>
<evidence type="ECO:0000256" key="3">
    <source>
        <dbReference type="ARBA" id="ARBA00022801"/>
    </source>
</evidence>
<accession>A0A1B6K7X7</accession>
<dbReference type="InterPro" id="IPR038765">
    <property type="entry name" value="Papain-like_cys_pep_sf"/>
</dbReference>
<dbReference type="EMBL" id="GECU01000157">
    <property type="protein sequence ID" value="JAT07550.1"/>
    <property type="molecule type" value="Transcribed_RNA"/>
</dbReference>
<dbReference type="AlphaFoldDB" id="A0A1B6K7X7"/>
<keyword evidence="4" id="KW-0788">Thiol protease</keyword>
<protein>
    <recommendedName>
        <fullName evidence="5">Ubiquitin-like protease family profile domain-containing protein</fullName>
    </recommendedName>
</protein>
<dbReference type="PANTHER" id="PTHR46468:SF1">
    <property type="entry name" value="SENTRIN-SPECIFIC PROTEASE 8"/>
    <property type="match status" value="1"/>
</dbReference>
<feature type="non-terminal residue" evidence="6">
    <location>
        <position position="175"/>
    </location>
</feature>
<feature type="domain" description="Ubiquitin-like protease family profile" evidence="5">
    <location>
        <begin position="1"/>
        <end position="153"/>
    </location>
</feature>